<dbReference type="SUPFAM" id="SSF56601">
    <property type="entry name" value="beta-lactamase/transpeptidase-like"/>
    <property type="match status" value="1"/>
</dbReference>
<dbReference type="Gene3D" id="3.40.710.10">
    <property type="entry name" value="DD-peptidase/beta-lactamase superfamily"/>
    <property type="match status" value="1"/>
</dbReference>
<gene>
    <name evidence="6" type="ORF">ACFSW4_08725</name>
</gene>
<comment type="subcellular location">
    <subcellularLocation>
        <location evidence="1">Membrane</location>
    </subcellularLocation>
</comment>
<evidence type="ECO:0000256" key="2">
    <source>
        <dbReference type="ARBA" id="ARBA00023136"/>
    </source>
</evidence>
<feature type="transmembrane region" description="Helical" evidence="3">
    <location>
        <begin position="450"/>
        <end position="476"/>
    </location>
</feature>
<evidence type="ECO:0000256" key="1">
    <source>
        <dbReference type="ARBA" id="ARBA00004370"/>
    </source>
</evidence>
<dbReference type="EC" id="3.-.-.-" evidence="6"/>
<feature type="transmembrane region" description="Helical" evidence="3">
    <location>
        <begin position="379"/>
        <end position="397"/>
    </location>
</feature>
<feature type="domain" description="Beta-lactamase-related" evidence="5">
    <location>
        <begin position="35"/>
        <end position="352"/>
    </location>
</feature>
<organism evidence="6 7">
    <name type="scientific">Piscibacillus salipiscarius</name>
    <dbReference type="NCBI Taxonomy" id="299480"/>
    <lineage>
        <taxon>Bacteria</taxon>
        <taxon>Bacillati</taxon>
        <taxon>Bacillota</taxon>
        <taxon>Bacilli</taxon>
        <taxon>Bacillales</taxon>
        <taxon>Bacillaceae</taxon>
        <taxon>Piscibacillus</taxon>
    </lineage>
</organism>
<feature type="chain" id="PRO_5046794377" evidence="4">
    <location>
        <begin position="27"/>
        <end position="481"/>
    </location>
</feature>
<evidence type="ECO:0000256" key="3">
    <source>
        <dbReference type="SAM" id="Phobius"/>
    </source>
</evidence>
<dbReference type="Proteomes" id="UP001597452">
    <property type="component" value="Unassembled WGS sequence"/>
</dbReference>
<dbReference type="Pfam" id="PF00144">
    <property type="entry name" value="Beta-lactamase"/>
    <property type="match status" value="1"/>
</dbReference>
<evidence type="ECO:0000256" key="4">
    <source>
        <dbReference type="SAM" id="SignalP"/>
    </source>
</evidence>
<evidence type="ECO:0000313" key="6">
    <source>
        <dbReference type="EMBL" id="MFD2638945.1"/>
    </source>
</evidence>
<comment type="caution">
    <text evidence="6">The sequence shown here is derived from an EMBL/GenBank/DDBJ whole genome shotgun (WGS) entry which is preliminary data.</text>
</comment>
<dbReference type="InterPro" id="IPR050491">
    <property type="entry name" value="AmpC-like"/>
</dbReference>
<dbReference type="PANTHER" id="PTHR46825:SF11">
    <property type="entry name" value="PENICILLIN-BINDING PROTEIN 4"/>
    <property type="match status" value="1"/>
</dbReference>
<dbReference type="PANTHER" id="PTHR46825">
    <property type="entry name" value="D-ALANYL-D-ALANINE-CARBOXYPEPTIDASE/ENDOPEPTIDASE AMPH"/>
    <property type="match status" value="1"/>
</dbReference>
<dbReference type="RefSeq" id="WP_377328718.1">
    <property type="nucleotide sequence ID" value="NZ_JBHUMZ010000021.1"/>
</dbReference>
<name>A0ABW5QB44_9BACI</name>
<evidence type="ECO:0000259" key="5">
    <source>
        <dbReference type="Pfam" id="PF00144"/>
    </source>
</evidence>
<keyword evidence="2 3" id="KW-0472">Membrane</keyword>
<sequence length="481" mass="53224">MFKKISVWFLFTLLLVNLWSAPLAHAADSITTTDVDEYVKQYLDQNGLPGAAVVIVKDGELIYEKGYGHDSEGNQLTANTKIGLASGTKPFTAFAVLQLVDEGKVELDEPITSYLSNLTISDNRWDQVTVRHLLSHTSGLPNPTIVGPAFTLKEGVERLQNWELKTDPGENYFYSNANYWVLAYLVEQVSGVSFNDYLTENIFSPLEMRDSISLVNSGDIYHETSIPQGYVTLYGTAMPWTELEKMFSGSGSIFTTAHDMGKWLAMHTNSGKAAGGDPLLSQSLLEESYASQTKNNRYGLGWSLSTSGTKPPRISHSGSISTFQSQQDIVPSSGYAVAVLLNSFTPTFEHAYEISSGIINITEGNQPEVGTSLPKVADFSLGFLTILYLVLGIRGIFRSKKWTVKRLKHPIWRYGFRLIPQALPVVLIGWLLFIVPTLQNNSSTTLDAFGLFPAAMILLVVGFIFGLILTVLRIFYRIKLN</sequence>
<keyword evidence="7" id="KW-1185">Reference proteome</keyword>
<proteinExistence type="predicted"/>
<dbReference type="InterPro" id="IPR001466">
    <property type="entry name" value="Beta-lactam-related"/>
</dbReference>
<reference evidence="7" key="1">
    <citation type="journal article" date="2019" name="Int. J. Syst. Evol. Microbiol.">
        <title>The Global Catalogue of Microorganisms (GCM) 10K type strain sequencing project: providing services to taxonomists for standard genome sequencing and annotation.</title>
        <authorList>
            <consortium name="The Broad Institute Genomics Platform"/>
            <consortium name="The Broad Institute Genome Sequencing Center for Infectious Disease"/>
            <person name="Wu L."/>
            <person name="Ma J."/>
        </authorList>
    </citation>
    <scope>NUCLEOTIDE SEQUENCE [LARGE SCALE GENOMIC DNA]</scope>
    <source>
        <strain evidence="7">TISTR 1571</strain>
    </source>
</reference>
<feature type="transmembrane region" description="Helical" evidence="3">
    <location>
        <begin position="418"/>
        <end position="438"/>
    </location>
</feature>
<feature type="signal peptide" evidence="4">
    <location>
        <begin position="1"/>
        <end position="26"/>
    </location>
</feature>
<keyword evidence="3" id="KW-0812">Transmembrane</keyword>
<keyword evidence="6" id="KW-0378">Hydrolase</keyword>
<protein>
    <submittedName>
        <fullName evidence="6">Serine hydrolase domain-containing protein</fullName>
        <ecNumber evidence="6">3.-.-.-</ecNumber>
    </submittedName>
</protein>
<evidence type="ECO:0000313" key="7">
    <source>
        <dbReference type="Proteomes" id="UP001597452"/>
    </source>
</evidence>
<keyword evidence="4" id="KW-0732">Signal</keyword>
<accession>A0ABW5QB44</accession>
<dbReference type="GO" id="GO:0016787">
    <property type="term" value="F:hydrolase activity"/>
    <property type="evidence" value="ECO:0007669"/>
    <property type="project" value="UniProtKB-KW"/>
</dbReference>
<dbReference type="InterPro" id="IPR012338">
    <property type="entry name" value="Beta-lactam/transpept-like"/>
</dbReference>
<keyword evidence="3" id="KW-1133">Transmembrane helix</keyword>
<dbReference type="EMBL" id="JBHUMZ010000021">
    <property type="protein sequence ID" value="MFD2638945.1"/>
    <property type="molecule type" value="Genomic_DNA"/>
</dbReference>